<reference evidence="2 4" key="2">
    <citation type="journal article" date="2016" name="Genome Announc.">
        <title>Complete Genome Sequence of the Highly Virulent Aeromonas schubertii Strain WL1483, Isolated from Diseased Snakehead Fish (Channa argus) in China.</title>
        <authorList>
            <person name="Liu L."/>
            <person name="Li N."/>
            <person name="Zhang D."/>
            <person name="Fu X."/>
            <person name="Shi C."/>
            <person name="Lin Q."/>
            <person name="Hao G."/>
        </authorList>
    </citation>
    <scope>NUCLEOTIDE SEQUENCE [LARGE SCALE GENOMIC DNA]</scope>
    <source>
        <strain evidence="2 4">WL1483</strain>
    </source>
</reference>
<gene>
    <name evidence="2" type="primary">ompW</name>
    <name evidence="3" type="ORF">LA374_00175</name>
    <name evidence="2" type="ORF">WL1483_2431</name>
</gene>
<dbReference type="RefSeq" id="WP_050667836.1">
    <property type="nucleotide sequence ID" value="NZ_CDDB01000097.1"/>
</dbReference>
<dbReference type="GO" id="GO:0019867">
    <property type="term" value="C:outer membrane"/>
    <property type="evidence" value="ECO:0007669"/>
    <property type="project" value="InterPro"/>
</dbReference>
<dbReference type="Proteomes" id="UP000058114">
    <property type="component" value="Chromosome"/>
</dbReference>
<dbReference type="AlphaFoldDB" id="A0A0S2SJJ5"/>
<proteinExistence type="predicted"/>
<dbReference type="SUPFAM" id="SSF56925">
    <property type="entry name" value="OMPA-like"/>
    <property type="match status" value="1"/>
</dbReference>
<keyword evidence="5" id="KW-1185">Reference proteome</keyword>
<dbReference type="PANTHER" id="PTHR36920">
    <property type="match status" value="1"/>
</dbReference>
<dbReference type="OrthoDB" id="9807574at2"/>
<accession>A0A0S2SJJ5</accession>
<reference evidence="4" key="1">
    <citation type="submission" date="2015-10" db="EMBL/GenBank/DDBJ databases">
        <title>Complete Genome Sequence of Aeromonas schubertii strain WL1483.</title>
        <authorList>
            <person name="Liu L."/>
        </authorList>
    </citation>
    <scope>NUCLEOTIDE SEQUENCE [LARGE SCALE GENOMIC DNA]</scope>
    <source>
        <strain evidence="4">WL1483</strain>
    </source>
</reference>
<dbReference type="GO" id="GO:0055085">
    <property type="term" value="P:transmembrane transport"/>
    <property type="evidence" value="ECO:0007669"/>
    <property type="project" value="TreeGrafter"/>
</dbReference>
<reference evidence="3 5" key="3">
    <citation type="submission" date="2021-09" db="EMBL/GenBank/DDBJ databases">
        <title>Aeromonas schubertii isolated from Asian sea bass.</title>
        <authorList>
            <person name="Pinpimai K."/>
        </authorList>
    </citation>
    <scope>NUCLEOTIDE SEQUENCE [LARGE SCALE GENOMIC DNA]</scope>
    <source>
        <strain evidence="3 5">CHULA2021a</strain>
    </source>
</reference>
<dbReference type="PATRIC" id="fig|652.5.peg.420"/>
<organism evidence="2 4">
    <name type="scientific">Aeromonas schubertii</name>
    <dbReference type="NCBI Taxonomy" id="652"/>
    <lineage>
        <taxon>Bacteria</taxon>
        <taxon>Pseudomonadati</taxon>
        <taxon>Pseudomonadota</taxon>
        <taxon>Gammaproteobacteria</taxon>
        <taxon>Aeromonadales</taxon>
        <taxon>Aeromonadaceae</taxon>
        <taxon>Aeromonas</taxon>
    </lineage>
</organism>
<dbReference type="Gene3D" id="2.40.160.20">
    <property type="match status" value="1"/>
</dbReference>
<protein>
    <submittedName>
        <fullName evidence="2">Membrane protein</fullName>
    </submittedName>
    <submittedName>
        <fullName evidence="3">Outer membrane beta-barrel protein</fullName>
    </submittedName>
</protein>
<evidence type="ECO:0000313" key="3">
    <source>
        <dbReference type="EMBL" id="MBZ6064633.1"/>
    </source>
</evidence>
<sequence>MKKMLPLLIAGALASPFAMAHQAGDILVRGGLAFVSPQESSTPVELEINDNMQLGLTLGYMITDNWGVELLAATPFSHSVKLGDTEVAKIKHLPPTLMAQYYFGNAQSKVRPYVGVGVNYTTFFSEEGRGPLQGTDVSVDDSWGIAGQVGIDMAITDRWFVNGSAWIIDIDTDVHTAIGTIKTKVDPMAFMVGVGYRF</sequence>
<dbReference type="Proteomes" id="UP000774958">
    <property type="component" value="Unassembled WGS sequence"/>
</dbReference>
<dbReference type="InterPro" id="IPR005618">
    <property type="entry name" value="OMPW"/>
</dbReference>
<evidence type="ECO:0000256" key="1">
    <source>
        <dbReference type="SAM" id="SignalP"/>
    </source>
</evidence>
<evidence type="ECO:0000313" key="2">
    <source>
        <dbReference type="EMBL" id="ALP41850.1"/>
    </source>
</evidence>
<dbReference type="InterPro" id="IPR000758">
    <property type="entry name" value="Enterovir_OMP"/>
</dbReference>
<dbReference type="GO" id="GO:0044384">
    <property type="term" value="C:host outer membrane"/>
    <property type="evidence" value="ECO:0007669"/>
    <property type="project" value="InterPro"/>
</dbReference>
<dbReference type="Pfam" id="PF03922">
    <property type="entry name" value="OmpW"/>
    <property type="match status" value="1"/>
</dbReference>
<dbReference type="PANTHER" id="PTHR36920:SF1">
    <property type="entry name" value="OUTER MEMBRANE PROTEIN W"/>
    <property type="match status" value="1"/>
</dbReference>
<evidence type="ECO:0000313" key="4">
    <source>
        <dbReference type="Proteomes" id="UP000058114"/>
    </source>
</evidence>
<feature type="signal peptide" evidence="1">
    <location>
        <begin position="1"/>
        <end position="20"/>
    </location>
</feature>
<dbReference type="KEGG" id="asr:WL1483_2431"/>
<evidence type="ECO:0000313" key="5">
    <source>
        <dbReference type="Proteomes" id="UP000774958"/>
    </source>
</evidence>
<dbReference type="EMBL" id="CP013067">
    <property type="protein sequence ID" value="ALP41850.1"/>
    <property type="molecule type" value="Genomic_DNA"/>
</dbReference>
<feature type="chain" id="PRO_5015044402" evidence="1">
    <location>
        <begin position="21"/>
        <end position="198"/>
    </location>
</feature>
<dbReference type="EMBL" id="JAIRBT010000001">
    <property type="protein sequence ID" value="MBZ6064633.1"/>
    <property type="molecule type" value="Genomic_DNA"/>
</dbReference>
<dbReference type="PROSITE" id="PS00695">
    <property type="entry name" value="ENT_VIR_OMP_2"/>
    <property type="match status" value="1"/>
</dbReference>
<dbReference type="STRING" id="652.WL1483_2431"/>
<dbReference type="InterPro" id="IPR011250">
    <property type="entry name" value="OMP/PagP_B-barrel"/>
</dbReference>
<name>A0A0S2SJJ5_9GAMM</name>
<keyword evidence="1" id="KW-0732">Signal</keyword>